<dbReference type="Gene3D" id="1.20.960.20">
    <property type="match status" value="1"/>
</dbReference>
<dbReference type="Pfam" id="PF00910">
    <property type="entry name" value="RNA_helicase"/>
    <property type="match status" value="1"/>
</dbReference>
<keyword evidence="9" id="KW-0693">Viral RNA replication</keyword>
<keyword evidence="5" id="KW-0547">Nucleotide-binding</keyword>
<evidence type="ECO:0000259" key="11">
    <source>
        <dbReference type="PROSITE" id="PS51218"/>
    </source>
</evidence>
<keyword evidence="8" id="KW-0067">ATP-binding</keyword>
<keyword evidence="7" id="KW-0788">Thiol protease</keyword>
<keyword evidence="6" id="KW-0378">Hydrolase</keyword>
<dbReference type="InterPro" id="IPR000605">
    <property type="entry name" value="Helicase_SF3_ssDNA/RNA_vir"/>
</dbReference>
<keyword evidence="3" id="KW-0808">Transferase</keyword>
<evidence type="ECO:0000256" key="9">
    <source>
        <dbReference type="ARBA" id="ARBA00022953"/>
    </source>
</evidence>
<proteinExistence type="predicted"/>
<dbReference type="Pfam" id="PF00680">
    <property type="entry name" value="RdRP_1"/>
    <property type="match status" value="1"/>
</dbReference>
<protein>
    <submittedName>
        <fullName evidence="13">Nonstructural polyprotein</fullName>
    </submittedName>
</protein>
<dbReference type="GO" id="GO:0003968">
    <property type="term" value="F:RNA-directed RNA polymerase activity"/>
    <property type="evidence" value="ECO:0007669"/>
    <property type="project" value="UniProtKB-KW"/>
</dbReference>
<dbReference type="GO" id="GO:0003723">
    <property type="term" value="F:RNA binding"/>
    <property type="evidence" value="ECO:0007669"/>
    <property type="project" value="InterPro"/>
</dbReference>
<keyword evidence="2" id="KW-0645">Protease</keyword>
<dbReference type="GO" id="GO:0006351">
    <property type="term" value="P:DNA-templated transcription"/>
    <property type="evidence" value="ECO:0007669"/>
    <property type="project" value="InterPro"/>
</dbReference>
<dbReference type="PROSITE" id="PS51218">
    <property type="entry name" value="SF3_HELICASE_2"/>
    <property type="match status" value="1"/>
</dbReference>
<dbReference type="CDD" id="cd23194">
    <property type="entry name" value="Dicistroviridae_RdRp"/>
    <property type="match status" value="1"/>
</dbReference>
<evidence type="ECO:0000256" key="7">
    <source>
        <dbReference type="ARBA" id="ARBA00022807"/>
    </source>
</evidence>
<dbReference type="SUPFAM" id="SSF56672">
    <property type="entry name" value="DNA/RNA polymerases"/>
    <property type="match status" value="1"/>
</dbReference>
<dbReference type="InterPro" id="IPR009003">
    <property type="entry name" value="Peptidase_S1_PA"/>
</dbReference>
<dbReference type="InterPro" id="IPR014759">
    <property type="entry name" value="Helicase_SF3_ssRNA_vir"/>
</dbReference>
<dbReference type="SUPFAM" id="SSF50494">
    <property type="entry name" value="Trypsin-like serine proteases"/>
    <property type="match status" value="1"/>
</dbReference>
<dbReference type="GO" id="GO:0006508">
    <property type="term" value="P:proteolysis"/>
    <property type="evidence" value="ECO:0007669"/>
    <property type="project" value="UniProtKB-KW"/>
</dbReference>
<evidence type="ECO:0000256" key="3">
    <source>
        <dbReference type="ARBA" id="ARBA00022679"/>
    </source>
</evidence>
<sequence>MFSSTQQSNKMTKQPATLTYLSSMKVISMPPSEFSSLDDLHCQQILKMVYIDQYAFHMLHEDINCIGFTLSIYDEDTRTKDTTYWDLNCEYHENLYDALMSAEFEQVWFTLLLKYLDFVPVPMNWRGMPEFPTIYISKHFWYELYRIGFLNKLYKCGTWESILNLLAGDIELNPGPTDISYKEQCQRRQRRKRISKSYEEIKMQQHIDKVIREEFRSHQTKPKKLKDVIDVSMQGFFNFQEEKDIIKSTAYKFNDTLDKSNHIMDSLIPQLEETLAGFRRTYSKCEQKLFGTINIIDVCIDIISALLQVSFAKASMKLASLAVEVFRLIKKYVGSIKINIDKIKELLTFGKQALDMDNPIIQVKMQINMPDYTTLLQPNVIVSAIFLVLSVIFTRTLPTKTGMEAMIKRIGDLGRAAKGVSDLNSVLNNSISTMLEHFGVHTLGLKQEAELQLLVQGYKAWCDEVRALVGHKIKLDGDFDGKSIVEEIMKDVHEIQRVENLYKQGLDIARNISDMKLPSKLTISFNTHMRYLTEVFKAVDTSGAFGNKPRTQPVVIWLYGESGRGKSGMTWPLAVDLNNSLLDDVTEMRNFSKNIYMRNVEQEFWDNYQGQNIVVYDDFGQMRDSTSNPNPEFMELIRTANIAPYPLHMAHLEDKRKTKFTSKVIIMTSNVFEQSVNSLTFPDAFRRRVDLCAEVRNKEEYTKEGYSKQKGCMVKRLDREKVQKLTGDIHSTKPYLVDLVNAETGEKYKTDIEYEDFLDMCLEKTKTCRDESAKLNDFLMNYAEQRKDRSRDTFIHPEPEYDDDEFKDTLEVQMQIDAPNGDLVPIEQDRLREMIDSCTGVVYDCKQQVVKISKLAFDLAPLDYDEQMQRIKEMKYYQKVASGVSYLKKVLDAGLAICKTWIEETVKYVQEHPWTTAMAILGTLLGILTVVGFWKWLCSGEKKKPQTTKRHFVNTGVTLVIPHRDLNKFWQLDETLDVSNMRVGDVEDHLTALLKPRHRVVIVPKVTKFILSIIDNHSKLFDKTILITKNRFFTYENKYIELVYGEMNRFFEEDPESLVNTPKVEAFASADLATYKNRTPIVIEAQTSGDNMTLKQPRPVVIEAQTSADCVTLAKNTQRMIEAFASSDAVTLKRPTTKYVEGTGYDTVDVSMQMWRDQVAQKLITNRILTNLYKICLVNDDDTVTPLLNGLFIRSNVMLVPGHLTGFIAEHDTIEIRNLFDVVFRVPWKEVKKITVENALGESKEAALLAFPKFVCQHSDIVKHFQTAESMSKFKRCEVTLPVLRYSQKLERFMSSLIECDKVEACDKTYTLNDAKKGQYILRQGLEYTMPTIDGDCGAPLIINETQVTRKIAGIHVAGAACGRAYAESITQKDLERTFSKIDVTMQIQLDLDSSLDFSRIEPKIPAGVEFGPEALTFCDLPALKMIPVGRLPEPLFEPGKTDIRPSLVHGMISDIKTKPAYLRNVRVDGEVVNMKHRNLMKCAMDTPHIDKDMIEEAYQLTKSVWLKGMRDELKKVLTYEESICGSEVSEYISSINRSSSPGYPWIKDRVKGTKGKQGWFGTDGEFILNEDVELAVQRRLQAAREGKRLPVMWVDTLKDERRPIEKVNQLKTRVFSNGPMDFSIAFRMYYLGFIAHLMENRITNEVSIGTNVYSQDWSKTVRKLTKFGNKVIAGDFSTFDGSLNVCIMEKFADLANEFYDDGPENALIRHVLLMDVYNSVHICNDSVYMMTHSQPSGNPATTPLNCFINSMGLRMCFSICATKAAVKMTMRDFSKHVSLVSYGDDNVINFSDEVSAWYNMSTIAEAFSTLGFTYTDELKGVGGEVPNWRSIQDVQYLKRKFRYDNQRKVWEAPLCMDTILEMPNWCRGGLDIQEGTKLNCENAIMELSMHEEEVFDKWSKVIDKAYAKATGDHLDINTYRGYAQERYLEYYM</sequence>
<dbReference type="InterPro" id="IPR001205">
    <property type="entry name" value="RNA-dir_pol_C"/>
</dbReference>
<dbReference type="EMBL" id="MT096516">
    <property type="protein sequence ID" value="QIN93564.1"/>
    <property type="molecule type" value="Genomic_RNA"/>
</dbReference>
<dbReference type="InterPro" id="IPR044067">
    <property type="entry name" value="PCV_3C_PRO"/>
</dbReference>
<accession>A0A6G8R047</accession>
<feature type="domain" description="SF3 helicase" evidence="11">
    <location>
        <begin position="529"/>
        <end position="708"/>
    </location>
</feature>
<evidence type="ECO:0000256" key="1">
    <source>
        <dbReference type="ARBA" id="ARBA00022484"/>
    </source>
</evidence>
<name>A0A6G8R047_9VIRU</name>
<organism evidence="13">
    <name type="scientific">Kashmir bee virus</name>
    <dbReference type="NCBI Taxonomy" id="68876"/>
    <lineage>
        <taxon>Viruses</taxon>
        <taxon>Riboviria</taxon>
        <taxon>Orthornavirae</taxon>
        <taxon>Pisuviricota</taxon>
        <taxon>Pisoniviricetes</taxon>
        <taxon>Picornavirales</taxon>
        <taxon>Dicistroviridae</taxon>
        <taxon>Aparavirus</taxon>
        <taxon>Aparavirus kashmirense</taxon>
    </lineage>
</organism>
<evidence type="ECO:0000259" key="10">
    <source>
        <dbReference type="PROSITE" id="PS50507"/>
    </source>
</evidence>
<evidence type="ECO:0000256" key="5">
    <source>
        <dbReference type="ARBA" id="ARBA00022741"/>
    </source>
</evidence>
<feature type="domain" description="RdRp catalytic" evidence="10">
    <location>
        <begin position="1670"/>
        <end position="1799"/>
    </location>
</feature>
<evidence type="ECO:0000256" key="4">
    <source>
        <dbReference type="ARBA" id="ARBA00022695"/>
    </source>
</evidence>
<dbReference type="GO" id="GO:0005524">
    <property type="term" value="F:ATP binding"/>
    <property type="evidence" value="ECO:0007669"/>
    <property type="project" value="UniProtKB-KW"/>
</dbReference>
<dbReference type="InterPro" id="IPR043502">
    <property type="entry name" value="DNA/RNA_pol_sf"/>
</dbReference>
<reference evidence="13" key="1">
    <citation type="submission" date="2020-01" db="EMBL/GenBank/DDBJ databases">
        <title>A viromics study on honey-baited FTA cards reveals viral circulation in European mosquitoes.</title>
        <authorList>
            <person name="Birnberg L."/>
            <person name="Temmam S."/>
            <person name="Aranda C."/>
            <person name="Correa-Fiz F."/>
            <person name="Talavera S."/>
            <person name="Bigot T."/>
            <person name="Eloit M."/>
            <person name="Busquets N."/>
        </authorList>
    </citation>
    <scope>NUCLEOTIDE SEQUENCE</scope>
    <source>
        <strain evidence="13">FTA1-2</strain>
    </source>
</reference>
<keyword evidence="1" id="KW-0696">RNA-directed RNA polymerase</keyword>
<dbReference type="GO" id="GO:0003724">
    <property type="term" value="F:RNA helicase activity"/>
    <property type="evidence" value="ECO:0007669"/>
    <property type="project" value="InterPro"/>
</dbReference>
<dbReference type="GO" id="GO:0039694">
    <property type="term" value="P:viral RNA genome replication"/>
    <property type="evidence" value="ECO:0007669"/>
    <property type="project" value="InterPro"/>
</dbReference>
<evidence type="ECO:0000256" key="6">
    <source>
        <dbReference type="ARBA" id="ARBA00022801"/>
    </source>
</evidence>
<dbReference type="InterPro" id="IPR007094">
    <property type="entry name" value="RNA-dir_pol_PSvirus"/>
</dbReference>
<evidence type="ECO:0000256" key="2">
    <source>
        <dbReference type="ARBA" id="ARBA00022670"/>
    </source>
</evidence>
<dbReference type="Gene3D" id="3.30.70.270">
    <property type="match status" value="1"/>
</dbReference>
<evidence type="ECO:0000259" key="12">
    <source>
        <dbReference type="PROSITE" id="PS51874"/>
    </source>
</evidence>
<dbReference type="Pfam" id="PF12381">
    <property type="entry name" value="Peptidase_C3G"/>
    <property type="match status" value="1"/>
</dbReference>
<dbReference type="Gene3D" id="2.40.10.10">
    <property type="entry name" value="Trypsin-like serine proteases"/>
    <property type="match status" value="1"/>
</dbReference>
<feature type="domain" description="Peptidase C3" evidence="12">
    <location>
        <begin position="1158"/>
        <end position="1375"/>
    </location>
</feature>
<dbReference type="InterPro" id="IPR043504">
    <property type="entry name" value="Peptidase_S1_PA_chymotrypsin"/>
</dbReference>
<keyword evidence="4" id="KW-0548">Nucleotidyltransferase</keyword>
<dbReference type="PROSITE" id="PS50507">
    <property type="entry name" value="RDRP_SSRNA_POS"/>
    <property type="match status" value="1"/>
</dbReference>
<evidence type="ECO:0000313" key="13">
    <source>
        <dbReference type="EMBL" id="QIN93564.1"/>
    </source>
</evidence>
<dbReference type="PROSITE" id="PS51874">
    <property type="entry name" value="PCV_3C_PRO"/>
    <property type="match status" value="1"/>
</dbReference>
<dbReference type="InterPro" id="IPR043128">
    <property type="entry name" value="Rev_trsase/Diguanyl_cyclase"/>
</dbReference>
<dbReference type="GO" id="GO:0004197">
    <property type="term" value="F:cysteine-type endopeptidase activity"/>
    <property type="evidence" value="ECO:0007669"/>
    <property type="project" value="InterPro"/>
</dbReference>
<evidence type="ECO:0000256" key="8">
    <source>
        <dbReference type="ARBA" id="ARBA00022840"/>
    </source>
</evidence>
<dbReference type="InterPro" id="IPR024387">
    <property type="entry name" value="Pept_C3G_Picornavir"/>
</dbReference>